<dbReference type="Gene3D" id="3.40.50.300">
    <property type="entry name" value="P-loop containing nucleotide triphosphate hydrolases"/>
    <property type="match status" value="1"/>
</dbReference>
<dbReference type="SUPFAM" id="SSF56112">
    <property type="entry name" value="Protein kinase-like (PK-like)"/>
    <property type="match status" value="1"/>
</dbReference>
<evidence type="ECO:0000313" key="2">
    <source>
        <dbReference type="Proteomes" id="UP000510682"/>
    </source>
</evidence>
<dbReference type="GO" id="GO:0016301">
    <property type="term" value="F:kinase activity"/>
    <property type="evidence" value="ECO:0007669"/>
    <property type="project" value="UniProtKB-KW"/>
</dbReference>
<dbReference type="PANTHER" id="PTHR43883:SF1">
    <property type="entry name" value="GLUCONOKINASE"/>
    <property type="match status" value="1"/>
</dbReference>
<reference evidence="2" key="1">
    <citation type="submission" date="2020-07" db="EMBL/GenBank/DDBJ databases">
        <title>Description of Mycobacterium gordonae subsp. intergordonae subsp.nov. and Mycobacterium gordonae subsp. gordonae subsp. nov.</title>
        <authorList>
            <person name="Yu X."/>
        </authorList>
    </citation>
    <scope>NUCLEOTIDE SEQUENCE [LARGE SCALE GENOMIC DNA]</scope>
    <source>
        <strain evidence="2">24</strain>
    </source>
</reference>
<dbReference type="InterPro" id="IPR011009">
    <property type="entry name" value="Kinase-like_dom_sf"/>
</dbReference>
<accession>A0A7D6HUI7</accession>
<dbReference type="Pfam" id="PF13671">
    <property type="entry name" value="AAA_33"/>
    <property type="match status" value="1"/>
</dbReference>
<gene>
    <name evidence="1" type="ORF">H0P51_17750</name>
</gene>
<proteinExistence type="predicted"/>
<evidence type="ECO:0000313" key="1">
    <source>
        <dbReference type="EMBL" id="QLL10311.1"/>
    </source>
</evidence>
<protein>
    <submittedName>
        <fullName evidence="1">Nucleoside monophosphate kinase</fullName>
    </submittedName>
</protein>
<keyword evidence="1" id="KW-0808">Transferase</keyword>
<dbReference type="InterPro" id="IPR052732">
    <property type="entry name" value="Cell-binding_unc_protein"/>
</dbReference>
<dbReference type="EMBL" id="CP059165">
    <property type="protein sequence ID" value="QLL10311.1"/>
    <property type="molecule type" value="Genomic_DNA"/>
</dbReference>
<dbReference type="RefSeq" id="WP_180919054.1">
    <property type="nucleotide sequence ID" value="NZ_CP059165.1"/>
</dbReference>
<dbReference type="InterPro" id="IPR027417">
    <property type="entry name" value="P-loop_NTPase"/>
</dbReference>
<organism evidence="1 2">
    <name type="scientific">Mycobacterium vicinigordonae</name>
    <dbReference type="NCBI Taxonomy" id="1719132"/>
    <lineage>
        <taxon>Bacteria</taxon>
        <taxon>Bacillati</taxon>
        <taxon>Actinomycetota</taxon>
        <taxon>Actinomycetes</taxon>
        <taxon>Mycobacteriales</taxon>
        <taxon>Mycobacteriaceae</taxon>
        <taxon>Mycobacterium</taxon>
    </lineage>
</organism>
<reference evidence="1 2" key="2">
    <citation type="submission" date="2020-07" db="EMBL/GenBank/DDBJ databases">
        <authorList>
            <person name="Yu X."/>
        </authorList>
    </citation>
    <scope>NUCLEOTIDE SEQUENCE [LARGE SCALE GENOMIC DNA]</scope>
    <source>
        <strain evidence="2">24</strain>
    </source>
</reference>
<dbReference type="SUPFAM" id="SSF52540">
    <property type="entry name" value="P-loop containing nucleoside triphosphate hydrolases"/>
    <property type="match status" value="1"/>
</dbReference>
<reference evidence="2" key="3">
    <citation type="submission" date="2023-07" db="EMBL/GenBank/DDBJ databases">
        <title>Description of Mycobacterium gordonae subsp. intergordonae subsp.nov. and Mycobacterium gordonae subsp. gordonae subsp. nov.</title>
        <authorList>
            <person name="Huang H."/>
        </authorList>
    </citation>
    <scope>NUCLEOTIDE SEQUENCE [LARGE SCALE GENOMIC DNA]</scope>
    <source>
        <strain evidence="2">24</strain>
    </source>
</reference>
<sequence length="487" mass="53125">MAALPFIELHETHTGVVVLAGDRAYKAKKPVLTDFLDFRTTEQREHACRREVELNSRLSPHSYLGIARLSDPAGGPDEPVIVMRRYGDDDRLATKVTRGENIESILDTIARVLARFHERAERGPAISAQGGVAAIDRRWSDNITELKRFASEHDSPILPESVDRVGQLAEQYLAGRTALIDRRVDEAAIIDGHGDLLAADIFWTGGQPEILDCLEFDDQLRYVDRIDDAAFLAMDLEFLGRKDLGDYFLNCYRSYAADTAPPSLRDFYIAYRAGVRAKVDCVRLTQGHRASGADAARHLAIAAEHLRDGAVRLALVGGNPGTGKSTVARNLAQGVGARVISTDDVRRELRESGAITGESGILNEGLYSPDNIAVVYTEAMRRAHNLLSHGQSVILDGTWGNPQYRAAANALARQTHSVLVEIVCSAAVDVAAERIQTRQPGTSEVTAPIAGAMAARRNGWGTAHIVDTSGTVERARQAAQEVWHQAV</sequence>
<dbReference type="Proteomes" id="UP000510682">
    <property type="component" value="Chromosome"/>
</dbReference>
<dbReference type="AlphaFoldDB" id="A0A7D6HUI7"/>
<keyword evidence="1" id="KW-0418">Kinase</keyword>
<name>A0A7D6HUI7_9MYCO</name>
<keyword evidence="2" id="KW-1185">Reference proteome</keyword>
<dbReference type="PANTHER" id="PTHR43883">
    <property type="entry name" value="SLR0207 PROTEIN"/>
    <property type="match status" value="1"/>
</dbReference>
<dbReference type="KEGG" id="mgor:H0P51_17750"/>